<dbReference type="AlphaFoldDB" id="A0A0C9YVY1"/>
<protein>
    <recommendedName>
        <fullName evidence="1">HNH nuclease domain-containing protein</fullName>
    </recommendedName>
</protein>
<evidence type="ECO:0000259" key="1">
    <source>
        <dbReference type="Pfam" id="PF13391"/>
    </source>
</evidence>
<keyword evidence="3" id="KW-1185">Reference proteome</keyword>
<reference evidence="2 3" key="1">
    <citation type="submission" date="2014-04" db="EMBL/GenBank/DDBJ databases">
        <authorList>
            <consortium name="DOE Joint Genome Institute"/>
            <person name="Kuo A."/>
            <person name="Kohler A."/>
            <person name="Costa M.D."/>
            <person name="Nagy L.G."/>
            <person name="Floudas D."/>
            <person name="Copeland A."/>
            <person name="Barry K.W."/>
            <person name="Cichocki N."/>
            <person name="Veneault-Fourrey C."/>
            <person name="LaButti K."/>
            <person name="Lindquist E.A."/>
            <person name="Lipzen A."/>
            <person name="Lundell T."/>
            <person name="Morin E."/>
            <person name="Murat C."/>
            <person name="Sun H."/>
            <person name="Tunlid A."/>
            <person name="Henrissat B."/>
            <person name="Grigoriev I.V."/>
            <person name="Hibbett D.S."/>
            <person name="Martin F."/>
            <person name="Nordberg H.P."/>
            <person name="Cantor M.N."/>
            <person name="Hua S.X."/>
        </authorList>
    </citation>
    <scope>NUCLEOTIDE SEQUENCE [LARGE SCALE GENOMIC DNA]</scope>
    <source>
        <strain evidence="2 3">441</strain>
    </source>
</reference>
<dbReference type="InterPro" id="IPR003615">
    <property type="entry name" value="HNH_nuc"/>
</dbReference>
<reference evidence="3" key="2">
    <citation type="submission" date="2015-01" db="EMBL/GenBank/DDBJ databases">
        <title>Evolutionary Origins and Diversification of the Mycorrhizal Mutualists.</title>
        <authorList>
            <consortium name="DOE Joint Genome Institute"/>
            <consortium name="Mycorrhizal Genomics Consortium"/>
            <person name="Kohler A."/>
            <person name="Kuo A."/>
            <person name="Nagy L.G."/>
            <person name="Floudas D."/>
            <person name="Copeland A."/>
            <person name="Barry K.W."/>
            <person name="Cichocki N."/>
            <person name="Veneault-Fourrey C."/>
            <person name="LaButti K."/>
            <person name="Lindquist E.A."/>
            <person name="Lipzen A."/>
            <person name="Lundell T."/>
            <person name="Morin E."/>
            <person name="Murat C."/>
            <person name="Riley R."/>
            <person name="Ohm R."/>
            <person name="Sun H."/>
            <person name="Tunlid A."/>
            <person name="Henrissat B."/>
            <person name="Grigoriev I.V."/>
            <person name="Hibbett D.S."/>
            <person name="Martin F."/>
        </authorList>
    </citation>
    <scope>NUCLEOTIDE SEQUENCE [LARGE SCALE GENOMIC DNA]</scope>
    <source>
        <strain evidence="3">441</strain>
    </source>
</reference>
<dbReference type="OrthoDB" id="2104739at2759"/>
<evidence type="ECO:0000313" key="3">
    <source>
        <dbReference type="Proteomes" id="UP000054018"/>
    </source>
</evidence>
<dbReference type="HOGENOM" id="CLU_049186_2_1_1"/>
<dbReference type="Pfam" id="PF13391">
    <property type="entry name" value="HNH_2"/>
    <property type="match status" value="1"/>
</dbReference>
<dbReference type="EMBL" id="KN833944">
    <property type="protein sequence ID" value="KIK14337.1"/>
    <property type="molecule type" value="Genomic_DNA"/>
</dbReference>
<gene>
    <name evidence="2" type="ORF">PISMIDRAFT_688048</name>
</gene>
<dbReference type="Proteomes" id="UP000054018">
    <property type="component" value="Unassembled WGS sequence"/>
</dbReference>
<evidence type="ECO:0000313" key="2">
    <source>
        <dbReference type="EMBL" id="KIK14337.1"/>
    </source>
</evidence>
<organism evidence="2 3">
    <name type="scientific">Pisolithus microcarpus 441</name>
    <dbReference type="NCBI Taxonomy" id="765257"/>
    <lineage>
        <taxon>Eukaryota</taxon>
        <taxon>Fungi</taxon>
        <taxon>Dikarya</taxon>
        <taxon>Basidiomycota</taxon>
        <taxon>Agaricomycotina</taxon>
        <taxon>Agaricomycetes</taxon>
        <taxon>Agaricomycetidae</taxon>
        <taxon>Boletales</taxon>
        <taxon>Sclerodermatineae</taxon>
        <taxon>Pisolithaceae</taxon>
        <taxon>Pisolithus</taxon>
    </lineage>
</organism>
<sequence>MSNKGHTPAPSSHPSRRSVDDLVAKIKDELKDAPQNHQTAKKKALIRDGFKCVVTKVYDRRTAEENQGMGLAVINGMRSAPTECAHIFPESINSGVTPGSKKEDYAATIWAVLELFGHRNLKERLNGANIHRLDNVMTLERSVHDDFDRLKIYFTATEVPHKYKFEAVREFFLAERPGYVTFSTPDAEQYPLPNPTYLAIHAACAKVAHLSGAAEHIEEILRRMEDTRVLAEDGRSSDVLYTAILSSMRAVAV</sequence>
<name>A0A0C9YVY1_9AGAM</name>
<proteinExistence type="predicted"/>
<feature type="domain" description="HNH nuclease" evidence="1">
    <location>
        <begin position="52"/>
        <end position="154"/>
    </location>
</feature>
<accession>A0A0C9YVY1</accession>